<keyword evidence="2" id="KW-0732">Signal</keyword>
<evidence type="ECO:0000313" key="4">
    <source>
        <dbReference type="Proteomes" id="UP000246464"/>
    </source>
</evidence>
<reference evidence="3 4" key="1">
    <citation type="submission" date="2017-12" db="EMBL/GenBank/DDBJ databases">
        <title>Integrating genomic resources of turbot (Scophthalmus maximus) in depth evaluation of genetic and physical mapping variation across individuals.</title>
        <authorList>
            <person name="Martinez P."/>
        </authorList>
    </citation>
    <scope>NUCLEOTIDE SEQUENCE [LARGE SCALE GENOMIC DNA]</scope>
</reference>
<gene>
    <name evidence="3" type="ORF">SMAX5B_017235</name>
</gene>
<evidence type="ECO:0008006" key="5">
    <source>
        <dbReference type="Google" id="ProtNLM"/>
    </source>
</evidence>
<dbReference type="AlphaFoldDB" id="A0A2U9C689"/>
<name>A0A2U9C689_SCOMX</name>
<feature type="compositionally biased region" description="Basic residues" evidence="1">
    <location>
        <begin position="104"/>
        <end position="113"/>
    </location>
</feature>
<sequence>MFRVFRHIQLLSLLCASFFLPRSLYWPLSHSNGPQQEQNPEPGCTQIISALGRRAGTSLREAPAAEDRIKLFFFFVSSLILQRQDDGDESQVTSGDGKETSGNMKKKKKKVLGLKKQDKVRSKKGGINKNKE</sequence>
<protein>
    <recommendedName>
        <fullName evidence="5">Secreted protein</fullName>
    </recommendedName>
</protein>
<evidence type="ECO:0000313" key="3">
    <source>
        <dbReference type="EMBL" id="AWP11580.1"/>
    </source>
</evidence>
<accession>A0A2U9C689</accession>
<dbReference type="Proteomes" id="UP000246464">
    <property type="component" value="Chromosome 13"/>
</dbReference>
<feature type="chain" id="PRO_5015999452" description="Secreted protein" evidence="2">
    <location>
        <begin position="26"/>
        <end position="132"/>
    </location>
</feature>
<evidence type="ECO:0000256" key="2">
    <source>
        <dbReference type="SAM" id="SignalP"/>
    </source>
</evidence>
<keyword evidence="4" id="KW-1185">Reference proteome</keyword>
<evidence type="ECO:0000256" key="1">
    <source>
        <dbReference type="SAM" id="MobiDB-lite"/>
    </source>
</evidence>
<proteinExistence type="predicted"/>
<feature type="signal peptide" evidence="2">
    <location>
        <begin position="1"/>
        <end position="25"/>
    </location>
</feature>
<organism evidence="3 4">
    <name type="scientific">Scophthalmus maximus</name>
    <name type="common">Turbot</name>
    <name type="synonym">Psetta maxima</name>
    <dbReference type="NCBI Taxonomy" id="52904"/>
    <lineage>
        <taxon>Eukaryota</taxon>
        <taxon>Metazoa</taxon>
        <taxon>Chordata</taxon>
        <taxon>Craniata</taxon>
        <taxon>Vertebrata</taxon>
        <taxon>Euteleostomi</taxon>
        <taxon>Actinopterygii</taxon>
        <taxon>Neopterygii</taxon>
        <taxon>Teleostei</taxon>
        <taxon>Neoteleostei</taxon>
        <taxon>Acanthomorphata</taxon>
        <taxon>Carangaria</taxon>
        <taxon>Pleuronectiformes</taxon>
        <taxon>Pleuronectoidei</taxon>
        <taxon>Scophthalmidae</taxon>
        <taxon>Scophthalmus</taxon>
    </lineage>
</organism>
<feature type="region of interest" description="Disordered" evidence="1">
    <location>
        <begin position="83"/>
        <end position="132"/>
    </location>
</feature>
<dbReference type="EMBL" id="CP026255">
    <property type="protein sequence ID" value="AWP11580.1"/>
    <property type="molecule type" value="Genomic_DNA"/>
</dbReference>